<feature type="transmembrane region" description="Helical" evidence="1">
    <location>
        <begin position="329"/>
        <end position="348"/>
    </location>
</feature>
<keyword evidence="1" id="KW-0812">Transmembrane</keyword>
<keyword evidence="1" id="KW-1133">Transmembrane helix</keyword>
<feature type="transmembrane region" description="Helical" evidence="1">
    <location>
        <begin position="85"/>
        <end position="104"/>
    </location>
</feature>
<dbReference type="Proteomes" id="UP000321570">
    <property type="component" value="Unassembled WGS sequence"/>
</dbReference>
<reference evidence="3 5" key="3">
    <citation type="submission" date="2019-07" db="EMBL/GenBank/DDBJ databases">
        <authorList>
            <person name="Jastrzebski P J."/>
            <person name="Paukszto L."/>
            <person name="Jastrzebski P J."/>
        </authorList>
    </citation>
    <scope>NUCLEOTIDE SEQUENCE [LARGE SCALE GENOMIC DNA]</scope>
    <source>
        <strain evidence="3 5">WMS-il1</strain>
    </source>
</reference>
<dbReference type="WBParaSite" id="HDID_0000879601-mRNA-1">
    <property type="protein sequence ID" value="HDID_0000879601-mRNA-1"/>
    <property type="gene ID" value="HDID_0000879601"/>
</dbReference>
<evidence type="ECO:0000313" key="3">
    <source>
        <dbReference type="EMBL" id="VUZ54941.1"/>
    </source>
</evidence>
<gene>
    <name evidence="2" type="ORF">HDID_LOCUS8794</name>
    <name evidence="3" type="ORF">WMSIL1_LOCUS12687</name>
</gene>
<feature type="transmembrane region" description="Helical" evidence="1">
    <location>
        <begin position="195"/>
        <end position="213"/>
    </location>
</feature>
<evidence type="ECO:0000313" key="4">
    <source>
        <dbReference type="Proteomes" id="UP000274504"/>
    </source>
</evidence>
<evidence type="ECO:0000313" key="5">
    <source>
        <dbReference type="Proteomes" id="UP000321570"/>
    </source>
</evidence>
<accession>A0A0R3STP6</accession>
<name>A0A0R3STP6_HYMDI</name>
<feature type="transmembrane region" description="Helical" evidence="1">
    <location>
        <begin position="450"/>
        <end position="471"/>
    </location>
</feature>
<dbReference type="OrthoDB" id="6262795at2759"/>
<feature type="transmembrane region" description="Helical" evidence="1">
    <location>
        <begin position="167"/>
        <end position="189"/>
    </location>
</feature>
<evidence type="ECO:0000313" key="2">
    <source>
        <dbReference type="EMBL" id="VDL61112.1"/>
    </source>
</evidence>
<feature type="transmembrane region" description="Helical" evidence="1">
    <location>
        <begin position="403"/>
        <end position="429"/>
    </location>
</feature>
<feature type="transmembrane region" description="Helical" evidence="1">
    <location>
        <begin position="21"/>
        <end position="43"/>
    </location>
</feature>
<dbReference type="AlphaFoldDB" id="A0A0R3STP6"/>
<reference evidence="6" key="1">
    <citation type="submission" date="2016-04" db="UniProtKB">
        <authorList>
            <consortium name="WormBaseParasite"/>
        </authorList>
    </citation>
    <scope>IDENTIFICATION</scope>
</reference>
<keyword evidence="1" id="KW-0472">Membrane</keyword>
<feature type="transmembrane region" description="Helical" evidence="1">
    <location>
        <begin position="288"/>
        <end position="309"/>
    </location>
</feature>
<dbReference type="EMBL" id="CABIJS010000666">
    <property type="protein sequence ID" value="VUZ54941.1"/>
    <property type="molecule type" value="Genomic_DNA"/>
</dbReference>
<reference evidence="2 4" key="2">
    <citation type="submission" date="2018-11" db="EMBL/GenBank/DDBJ databases">
        <authorList>
            <consortium name="Pathogen Informatics"/>
        </authorList>
    </citation>
    <scope>NUCLEOTIDE SEQUENCE [LARGE SCALE GENOMIC DNA]</scope>
</reference>
<feature type="transmembrane region" description="Helical" evidence="1">
    <location>
        <begin position="55"/>
        <end position="73"/>
    </location>
</feature>
<sequence>MVEITEMENPIDLQRKKKVRLTTFTSSASLILSWPFPLIILCFQSNQGLIFDPRIYTALTMAFLLSGSVKRLLLQRLLKPSFFNAIIPTVLSLIGNGVFMAALYKGDNWNLISVFFMVGSRLCFGWSTYTAEDYNRRANNAAKSGRENLRLKQRVEDMVPDLQDASFHAGVIIALIICFILEVCLRSTGPQMSEFYSVLIISGFSTVISFISVPSLHKAVHKLVGVQVNEMDARSEFSNSNQEGNPSRVGLTVIAQTSTSAVTLSNNNYFISTLFTSFTRFQHPPGQLIMMLFSALLTTATILFDYLLLPYLVVYLRRYLFSANGGTYFPFPDFVFVYVTLFTSELVFRTLILEYTDLGMRALQWDHSVLIGTLAVVAGVSLLMPSILYALTNSTSGLAYSVFGLGLFVVCVMQGLLKAAHYLIGGVLFTKYCDYDLRLLREVAKTGEQLLGVMRCFFAALFFIIGGAVLYHQRLMATLIMIVVVYNVALSVAIWGFVQVYLFEKSLQVRIEQPD</sequence>
<evidence type="ECO:0000256" key="1">
    <source>
        <dbReference type="SAM" id="Phobius"/>
    </source>
</evidence>
<feature type="transmembrane region" description="Helical" evidence="1">
    <location>
        <begin position="477"/>
        <end position="503"/>
    </location>
</feature>
<dbReference type="EMBL" id="UYSG01011145">
    <property type="protein sequence ID" value="VDL61112.1"/>
    <property type="molecule type" value="Genomic_DNA"/>
</dbReference>
<proteinExistence type="predicted"/>
<feature type="transmembrane region" description="Helical" evidence="1">
    <location>
        <begin position="369"/>
        <end position="391"/>
    </location>
</feature>
<dbReference type="Proteomes" id="UP000274504">
    <property type="component" value="Unassembled WGS sequence"/>
</dbReference>
<evidence type="ECO:0000313" key="6">
    <source>
        <dbReference type="WBParaSite" id="HDID_0000879601-mRNA-1"/>
    </source>
</evidence>
<protein>
    <submittedName>
        <fullName evidence="6">Pecanex-like protein</fullName>
    </submittedName>
</protein>
<keyword evidence="5" id="KW-1185">Reference proteome</keyword>
<organism evidence="6">
    <name type="scientific">Hymenolepis diminuta</name>
    <name type="common">Rat tapeworm</name>
    <dbReference type="NCBI Taxonomy" id="6216"/>
    <lineage>
        <taxon>Eukaryota</taxon>
        <taxon>Metazoa</taxon>
        <taxon>Spiralia</taxon>
        <taxon>Lophotrochozoa</taxon>
        <taxon>Platyhelminthes</taxon>
        <taxon>Cestoda</taxon>
        <taxon>Eucestoda</taxon>
        <taxon>Cyclophyllidea</taxon>
        <taxon>Hymenolepididae</taxon>
        <taxon>Hymenolepis</taxon>
    </lineage>
</organism>